<sequence>MRALRVIRREAPIAAPLMAAVFALTAALPAQAENPFMPGDFAVPFRSLTGGEIVHDETGGGRITAREGAEVTDTVPEGYEDTCWIVHSSDEHSVTMTLLTGTFRPAWEGGKAYEEWTDTWRVDALAPFPTDMDAKEFSLFRQVKSCL</sequence>
<feature type="signal peptide" evidence="1">
    <location>
        <begin position="1"/>
        <end position="32"/>
    </location>
</feature>
<proteinExistence type="predicted"/>
<feature type="chain" id="PRO_5016658999" evidence="1">
    <location>
        <begin position="33"/>
        <end position="147"/>
    </location>
</feature>
<evidence type="ECO:0000313" key="3">
    <source>
        <dbReference type="Proteomes" id="UP000264719"/>
    </source>
</evidence>
<comment type="caution">
    <text evidence="2">The sequence shown here is derived from an EMBL/GenBank/DDBJ whole genome shotgun (WGS) entry which is preliminary data.</text>
</comment>
<organism evidence="2 3">
    <name type="scientific">Roseovarius nubinhibens</name>
    <dbReference type="NCBI Taxonomy" id="314263"/>
    <lineage>
        <taxon>Bacteria</taxon>
        <taxon>Pseudomonadati</taxon>
        <taxon>Pseudomonadota</taxon>
        <taxon>Alphaproteobacteria</taxon>
        <taxon>Rhodobacterales</taxon>
        <taxon>Roseobacteraceae</taxon>
        <taxon>Roseovarius</taxon>
    </lineage>
</organism>
<gene>
    <name evidence="2" type="ORF">DCS45_01910</name>
</gene>
<evidence type="ECO:0000313" key="2">
    <source>
        <dbReference type="EMBL" id="HAR50617.1"/>
    </source>
</evidence>
<name>A0A348W7V5_9RHOB</name>
<accession>A0A348W7V5</accession>
<evidence type="ECO:0000256" key="1">
    <source>
        <dbReference type="SAM" id="SignalP"/>
    </source>
</evidence>
<dbReference type="AlphaFoldDB" id="A0A348W7V5"/>
<protein>
    <submittedName>
        <fullName evidence="2">Uncharacterized protein</fullName>
    </submittedName>
</protein>
<dbReference type="Proteomes" id="UP000264719">
    <property type="component" value="Unassembled WGS sequence"/>
</dbReference>
<dbReference type="RefSeq" id="WP_336097027.1">
    <property type="nucleotide sequence ID" value="NZ_CAXAXR010000004.1"/>
</dbReference>
<reference evidence="2 3" key="1">
    <citation type="journal article" date="2018" name="Nat. Biotechnol.">
        <title>A standardized bacterial taxonomy based on genome phylogeny substantially revises the tree of life.</title>
        <authorList>
            <person name="Parks D.H."/>
            <person name="Chuvochina M."/>
            <person name="Waite D.W."/>
            <person name="Rinke C."/>
            <person name="Skarshewski A."/>
            <person name="Chaumeil P.A."/>
            <person name="Hugenholtz P."/>
        </authorList>
    </citation>
    <scope>NUCLEOTIDE SEQUENCE [LARGE SCALE GENOMIC DNA]</scope>
    <source>
        <strain evidence="2">UBA9169</strain>
    </source>
</reference>
<dbReference type="EMBL" id="DMVW01000023">
    <property type="protein sequence ID" value="HAR50617.1"/>
    <property type="molecule type" value="Genomic_DNA"/>
</dbReference>
<keyword evidence="1" id="KW-0732">Signal</keyword>